<dbReference type="AlphaFoldDB" id="A0A9W9V3X5"/>
<organism evidence="1 2">
    <name type="scientific">Penicillium concentricum</name>
    <dbReference type="NCBI Taxonomy" id="293559"/>
    <lineage>
        <taxon>Eukaryota</taxon>
        <taxon>Fungi</taxon>
        <taxon>Dikarya</taxon>
        <taxon>Ascomycota</taxon>
        <taxon>Pezizomycotina</taxon>
        <taxon>Eurotiomycetes</taxon>
        <taxon>Eurotiomycetidae</taxon>
        <taxon>Eurotiales</taxon>
        <taxon>Aspergillaceae</taxon>
        <taxon>Penicillium</taxon>
    </lineage>
</organism>
<evidence type="ECO:0000313" key="2">
    <source>
        <dbReference type="Proteomes" id="UP001147752"/>
    </source>
</evidence>
<keyword evidence="2" id="KW-1185">Reference proteome</keyword>
<protein>
    <submittedName>
        <fullName evidence="1">Uncharacterized protein</fullName>
    </submittedName>
</protein>
<dbReference type="RefSeq" id="XP_056576788.1">
    <property type="nucleotide sequence ID" value="XM_056725937.1"/>
</dbReference>
<accession>A0A9W9V3X5</accession>
<dbReference type="GeneID" id="81465120"/>
<proteinExistence type="predicted"/>
<evidence type="ECO:0000313" key="1">
    <source>
        <dbReference type="EMBL" id="KAJ5365321.1"/>
    </source>
</evidence>
<name>A0A9W9V3X5_9EURO</name>
<dbReference type="Proteomes" id="UP001147752">
    <property type="component" value="Unassembled WGS sequence"/>
</dbReference>
<sequence length="92" mass="9826">MAKPISITGPTAQAAKAAQRSVCTLLENLKATKSTTEALTTGLCHRLSSIDTALGKLSSALGQSLSHEIQYHLRLATWSNGNACVRFQDTLR</sequence>
<dbReference type="EMBL" id="JAPZBT010000003">
    <property type="protein sequence ID" value="KAJ5365321.1"/>
    <property type="molecule type" value="Genomic_DNA"/>
</dbReference>
<gene>
    <name evidence="1" type="ORF">N7517_008207</name>
</gene>
<comment type="caution">
    <text evidence="1">The sequence shown here is derived from an EMBL/GenBank/DDBJ whole genome shotgun (WGS) entry which is preliminary data.</text>
</comment>
<dbReference type="OrthoDB" id="4309011at2759"/>
<reference evidence="1" key="2">
    <citation type="journal article" date="2023" name="IMA Fungus">
        <title>Comparative genomic study of the Penicillium genus elucidates a diverse pangenome and 15 lateral gene transfer events.</title>
        <authorList>
            <person name="Petersen C."/>
            <person name="Sorensen T."/>
            <person name="Nielsen M.R."/>
            <person name="Sondergaard T.E."/>
            <person name="Sorensen J.L."/>
            <person name="Fitzpatrick D.A."/>
            <person name="Frisvad J.C."/>
            <person name="Nielsen K.L."/>
        </authorList>
    </citation>
    <scope>NUCLEOTIDE SEQUENCE</scope>
    <source>
        <strain evidence="1">IBT 3081</strain>
    </source>
</reference>
<reference evidence="1" key="1">
    <citation type="submission" date="2022-12" db="EMBL/GenBank/DDBJ databases">
        <authorList>
            <person name="Petersen C."/>
        </authorList>
    </citation>
    <scope>NUCLEOTIDE SEQUENCE</scope>
    <source>
        <strain evidence="1">IBT 3081</strain>
    </source>
</reference>